<accession>A0A9P0DQ22</accession>
<evidence type="ECO:0000259" key="14">
    <source>
        <dbReference type="Pfam" id="PF17405"/>
    </source>
</evidence>
<evidence type="ECO:0000259" key="12">
    <source>
        <dbReference type="Pfam" id="PF17403"/>
    </source>
</evidence>
<keyword evidence="18" id="KW-1185">Reference proteome</keyword>
<dbReference type="Pfam" id="PF17406">
    <property type="entry name" value="Nrap_D5"/>
    <property type="match status" value="1"/>
</dbReference>
<dbReference type="GO" id="GO:0003723">
    <property type="term" value="F:RNA binding"/>
    <property type="evidence" value="ECO:0007669"/>
    <property type="project" value="UniProtKB-KW"/>
</dbReference>
<dbReference type="InterPro" id="IPR035370">
    <property type="entry name" value="Nrap_D5"/>
</dbReference>
<evidence type="ECO:0000256" key="8">
    <source>
        <dbReference type="ARBA" id="ARBA00035000"/>
    </source>
</evidence>
<dbReference type="PANTHER" id="PTHR17972:SF0">
    <property type="entry name" value="NUCLEOLAR PROTEIN 6"/>
    <property type="match status" value="1"/>
</dbReference>
<evidence type="ECO:0000256" key="6">
    <source>
        <dbReference type="ARBA" id="ARBA00022884"/>
    </source>
</evidence>
<comment type="similarity">
    <text evidence="3 10">Belongs to the NRAP family.</text>
</comment>
<evidence type="ECO:0000256" key="2">
    <source>
        <dbReference type="ARBA" id="ARBA00004604"/>
    </source>
</evidence>
<dbReference type="InterPro" id="IPR035082">
    <property type="entry name" value="Nrap_D1"/>
</dbReference>
<dbReference type="Pfam" id="PF17404">
    <property type="entry name" value="Nrap_D3"/>
    <property type="match status" value="1"/>
</dbReference>
<feature type="domain" description="Nrap protein" evidence="12">
    <location>
        <begin position="314"/>
        <end position="451"/>
    </location>
</feature>
<reference evidence="17" key="2">
    <citation type="submission" date="2022-10" db="EMBL/GenBank/DDBJ databases">
        <authorList>
            <consortium name="ENA_rothamsted_submissions"/>
            <consortium name="culmorum"/>
            <person name="King R."/>
        </authorList>
    </citation>
    <scope>NUCLEOTIDE SEQUENCE</scope>
</reference>
<dbReference type="GO" id="GO:0006364">
    <property type="term" value="P:rRNA processing"/>
    <property type="evidence" value="ECO:0007669"/>
    <property type="project" value="TreeGrafter"/>
</dbReference>
<dbReference type="InterPro" id="IPR035371">
    <property type="entry name" value="Nrap_D6"/>
</dbReference>
<dbReference type="Proteomes" id="UP001153737">
    <property type="component" value="Chromosome 14"/>
</dbReference>
<comment type="subcellular location">
    <subcellularLocation>
        <location evidence="1">Chromosome</location>
    </subcellularLocation>
    <subcellularLocation>
        <location evidence="2 10">Nucleus</location>
        <location evidence="2 10">Nucleolus</location>
    </subcellularLocation>
</comment>
<dbReference type="Pfam" id="PF17405">
    <property type="entry name" value="Nrap_D4"/>
    <property type="match status" value="1"/>
</dbReference>
<organism evidence="17 18">
    <name type="scientific">Phaedon cochleariae</name>
    <name type="common">Mustard beetle</name>
    <dbReference type="NCBI Taxonomy" id="80249"/>
    <lineage>
        <taxon>Eukaryota</taxon>
        <taxon>Metazoa</taxon>
        <taxon>Ecdysozoa</taxon>
        <taxon>Arthropoda</taxon>
        <taxon>Hexapoda</taxon>
        <taxon>Insecta</taxon>
        <taxon>Pterygota</taxon>
        <taxon>Neoptera</taxon>
        <taxon>Endopterygota</taxon>
        <taxon>Coleoptera</taxon>
        <taxon>Polyphaga</taxon>
        <taxon>Cucujiformia</taxon>
        <taxon>Chrysomeloidea</taxon>
        <taxon>Chrysomelidae</taxon>
        <taxon>Chrysomelinae</taxon>
        <taxon>Chrysomelini</taxon>
        <taxon>Phaedon</taxon>
    </lineage>
</organism>
<feature type="domain" description="Nrap protein" evidence="14">
    <location>
        <begin position="627"/>
        <end position="811"/>
    </location>
</feature>
<evidence type="ECO:0000256" key="3">
    <source>
        <dbReference type="ARBA" id="ARBA00006674"/>
    </source>
</evidence>
<evidence type="ECO:0000256" key="10">
    <source>
        <dbReference type="RuleBase" id="RU364032"/>
    </source>
</evidence>
<dbReference type="InterPro" id="IPR035367">
    <property type="entry name" value="Nrap_D2"/>
</dbReference>
<dbReference type="GO" id="GO:0006409">
    <property type="term" value="P:tRNA export from nucleus"/>
    <property type="evidence" value="ECO:0007669"/>
    <property type="project" value="TreeGrafter"/>
</dbReference>
<evidence type="ECO:0000259" key="15">
    <source>
        <dbReference type="Pfam" id="PF17406"/>
    </source>
</evidence>
<feature type="domain" description="Nrap protein" evidence="13">
    <location>
        <begin position="455"/>
        <end position="603"/>
    </location>
</feature>
<evidence type="ECO:0000259" key="11">
    <source>
        <dbReference type="Pfam" id="PF03813"/>
    </source>
</evidence>
<dbReference type="GO" id="GO:0005694">
    <property type="term" value="C:chromosome"/>
    <property type="evidence" value="ECO:0007669"/>
    <property type="project" value="UniProtKB-SubCell"/>
</dbReference>
<feature type="domain" description="Nrap protein" evidence="16">
    <location>
        <begin position="984"/>
        <end position="1113"/>
    </location>
</feature>
<name>A0A9P0DQ22_PHACE</name>
<comment type="function">
    <text evidence="8">Part of the small subunit (SSU) processome, first precursor of the small eukaryotic ribosomal subunit. During the assembly of the SSU processome in the nucleolus, many ribosome biogenesis factors, an RNA chaperone and ribosomal proteins associate with the nascent pre-rRNA and work in concert to generate RNA folding, modifications, rearrangements and cleavage as well as targeted degradation of pre-ribosomal RNA by the RNA exosome.</text>
</comment>
<dbReference type="GO" id="GO:0034456">
    <property type="term" value="C:UTP-C complex"/>
    <property type="evidence" value="ECO:0007669"/>
    <property type="project" value="TreeGrafter"/>
</dbReference>
<dbReference type="Pfam" id="PF17407">
    <property type="entry name" value="Nrap_D6"/>
    <property type="match status" value="1"/>
</dbReference>
<sequence length="1116" mass="128634">MKNIMFETNCAQSCDTEVVNAVTDSSKKRKRSDISNKGSIKKKCKNAQFKLPTVEELNNLKETENLFNNNLFRLQIKELISEVEIKHKRKRRLSEWSRIFEMFLDTLPTYECMLDEILKGVHGVKLIHKLGEYQRIFKTDHDIPLKFCRPHSYHKFGLYENNALAGPALYTNYNLVLPKQTLHAKDFLNNRYLIKRYYYLLYIVEELKTSNLATNLEIDFHEGNHLLPIIKLEPTGCDKTIISIYVTPASECFKPQRFLPTMNNLKFDLYDTELDAKILKEQPTVYYNNLIAHDVALKINNDLIYETLNGQTNIQEGIKLLCIWLKQWDLNVSFGSFTENMILYIIVYLFQKKKINQYMSSYQVARNFWSFLGTTNLITDPVILADTTIDYATFSVHSQDAVLILDKTGCYNASNFLTKEAFGKIQVECQRALELLDKNTNNSFQQLFLTKQPFYLQYDLILDLSKSIPLKQNYRNEEIKRSMYVGYDELFKLYQVFNIVNKAVSKRVNNIVPIIEMDKNNLKKFFMGVNLNPMTAFGLIEKGPALNDLAQAEEFRKFWGHLSSDRRFRDGSTNVAVYFTTNTIHGKRKIMKTIFDYVISEKLGLEYRMLFYNHYEDILLSKRLVPSYASGANEETSLKGTHSLDELGKILRSLQIPLKITGVQGVSDTFCFTEVFPPIPSNFKEGNATSVQGNNLIFANINQKVGSLPRYVQPLQCILQLEHSSKWPNNLQALRGVRLSFFITVSKLLQNQYNILSNIMEDFMDVYYNGLVFRFRFHTPKEIALVKKFTDGDGITRFVESTESQALERWHIMPKVVSALKGVQSTYPSYGPGTALIKRWIRAQLHDESHISDIVINLINASLYINAAESPPNSIDGAFFRFAKFFSEFDWKLQPIIVNFNDDMSKEEVSTLESKFQANRGAYSPLFIIMQYDQGLSLLTQTSPSEEVLASIKRLSKQCVDCMSRVVFDPSATMSIKEMFKPNLDGFNVVIHIQPLLNTRIHEALVLSTITNRIVVEKYKTTEDDKIPIVGFDPVEKYLSTLRENYGKYAVFFHDSYGGSVIGVLWNPQVHQTLDFKPNHVNAGKLTGNKITFNVDAVIEDFWNLGGELVKTIERR</sequence>
<dbReference type="InterPro" id="IPR035368">
    <property type="entry name" value="Nrap_D3"/>
</dbReference>
<dbReference type="FunFam" id="1.10.1410.10:FF:000006">
    <property type="entry name" value="Nucleolar protein 6"/>
    <property type="match status" value="1"/>
</dbReference>
<dbReference type="EMBL" id="OU896720">
    <property type="protein sequence ID" value="CAH1153543.1"/>
    <property type="molecule type" value="Genomic_DNA"/>
</dbReference>
<reference evidence="17" key="1">
    <citation type="submission" date="2022-01" db="EMBL/GenBank/DDBJ databases">
        <authorList>
            <person name="King R."/>
        </authorList>
    </citation>
    <scope>NUCLEOTIDE SEQUENCE</scope>
</reference>
<evidence type="ECO:0000256" key="7">
    <source>
        <dbReference type="ARBA" id="ARBA00023242"/>
    </source>
</evidence>
<feature type="domain" description="Nrap protein" evidence="15">
    <location>
        <begin position="827"/>
        <end position="982"/>
    </location>
</feature>
<evidence type="ECO:0000256" key="1">
    <source>
        <dbReference type="ARBA" id="ARBA00004286"/>
    </source>
</evidence>
<keyword evidence="6 10" id="KW-0694">RNA-binding</keyword>
<dbReference type="Gene3D" id="3.30.70.3030">
    <property type="match status" value="1"/>
</dbReference>
<proteinExistence type="inferred from homology"/>
<evidence type="ECO:0000256" key="5">
    <source>
        <dbReference type="ARBA" id="ARBA00022454"/>
    </source>
</evidence>
<dbReference type="PANTHER" id="PTHR17972">
    <property type="entry name" value="NUCLEOLAR RNA-ASSOCIATED PROTEIN"/>
    <property type="match status" value="1"/>
</dbReference>
<evidence type="ECO:0000313" key="18">
    <source>
        <dbReference type="Proteomes" id="UP001153737"/>
    </source>
</evidence>
<evidence type="ECO:0000259" key="16">
    <source>
        <dbReference type="Pfam" id="PF17407"/>
    </source>
</evidence>
<dbReference type="GO" id="GO:0032040">
    <property type="term" value="C:small-subunit processome"/>
    <property type="evidence" value="ECO:0007669"/>
    <property type="project" value="TreeGrafter"/>
</dbReference>
<evidence type="ECO:0000259" key="13">
    <source>
        <dbReference type="Pfam" id="PF17404"/>
    </source>
</evidence>
<evidence type="ECO:0000313" key="17">
    <source>
        <dbReference type="EMBL" id="CAH1153543.1"/>
    </source>
</evidence>
<feature type="domain" description="Nrap protein" evidence="11">
    <location>
        <begin position="175"/>
        <end position="308"/>
    </location>
</feature>
<dbReference type="Gene3D" id="1.10.1410.10">
    <property type="match status" value="2"/>
</dbReference>
<gene>
    <name evidence="17" type="ORF">PHAECO_LOCUS3964</name>
</gene>
<dbReference type="InterPro" id="IPR005554">
    <property type="entry name" value="NOL6/Upt22"/>
</dbReference>
<dbReference type="Pfam" id="PF03813">
    <property type="entry name" value="Nrap"/>
    <property type="match status" value="1"/>
</dbReference>
<dbReference type="GO" id="GO:0032545">
    <property type="term" value="C:CURI complex"/>
    <property type="evidence" value="ECO:0007669"/>
    <property type="project" value="TreeGrafter"/>
</dbReference>
<dbReference type="AlphaFoldDB" id="A0A9P0DQ22"/>
<keyword evidence="5" id="KW-0158">Chromosome</keyword>
<protein>
    <recommendedName>
        <fullName evidence="4 10">Nucleolar protein 6</fullName>
    </recommendedName>
</protein>
<comment type="subunit">
    <text evidence="9">Part of the small subunit (SSU) processome, composed of more than 70 proteins and the RNA chaperone small nucleolar RNA (snoRNA) U3.</text>
</comment>
<dbReference type="InterPro" id="IPR035369">
    <property type="entry name" value="Nrap_D4"/>
</dbReference>
<keyword evidence="7 10" id="KW-0539">Nucleus</keyword>
<dbReference type="OrthoDB" id="372421at2759"/>
<dbReference type="Pfam" id="PF17403">
    <property type="entry name" value="Nrap_D2"/>
    <property type="match status" value="1"/>
</dbReference>
<evidence type="ECO:0000256" key="4">
    <source>
        <dbReference type="ARBA" id="ARBA00016437"/>
    </source>
</evidence>
<evidence type="ECO:0000256" key="9">
    <source>
        <dbReference type="ARBA" id="ARBA00035020"/>
    </source>
</evidence>